<name>A0A4C1X5C5_EUMVA</name>
<sequence>MGRTTFTHIEGPTETIQKSMSYKVGFSHGLQPARRGAVTLFTSIKHPAEPASQLADNDDPFQDSPGVKRNARQPNFPFGHGRTDEILSRRRSKVKTFLIDAMAGDAYE</sequence>
<comment type="caution">
    <text evidence="2">The sequence shown here is derived from an EMBL/GenBank/DDBJ whole genome shotgun (WGS) entry which is preliminary data.</text>
</comment>
<gene>
    <name evidence="2" type="ORF">EVAR_51253_1</name>
</gene>
<reference evidence="2 3" key="1">
    <citation type="journal article" date="2019" name="Commun. Biol.">
        <title>The bagworm genome reveals a unique fibroin gene that provides high tensile strength.</title>
        <authorList>
            <person name="Kono N."/>
            <person name="Nakamura H."/>
            <person name="Ohtoshi R."/>
            <person name="Tomita M."/>
            <person name="Numata K."/>
            <person name="Arakawa K."/>
        </authorList>
    </citation>
    <scope>NUCLEOTIDE SEQUENCE [LARGE SCALE GENOMIC DNA]</scope>
</reference>
<protein>
    <submittedName>
        <fullName evidence="2">Uncharacterized protein</fullName>
    </submittedName>
</protein>
<proteinExistence type="predicted"/>
<feature type="region of interest" description="Disordered" evidence="1">
    <location>
        <begin position="49"/>
        <end position="82"/>
    </location>
</feature>
<keyword evidence="3" id="KW-1185">Reference proteome</keyword>
<accession>A0A4C1X5C5</accession>
<organism evidence="2 3">
    <name type="scientific">Eumeta variegata</name>
    <name type="common">Bagworm moth</name>
    <name type="synonym">Eumeta japonica</name>
    <dbReference type="NCBI Taxonomy" id="151549"/>
    <lineage>
        <taxon>Eukaryota</taxon>
        <taxon>Metazoa</taxon>
        <taxon>Ecdysozoa</taxon>
        <taxon>Arthropoda</taxon>
        <taxon>Hexapoda</taxon>
        <taxon>Insecta</taxon>
        <taxon>Pterygota</taxon>
        <taxon>Neoptera</taxon>
        <taxon>Endopterygota</taxon>
        <taxon>Lepidoptera</taxon>
        <taxon>Glossata</taxon>
        <taxon>Ditrysia</taxon>
        <taxon>Tineoidea</taxon>
        <taxon>Psychidae</taxon>
        <taxon>Oiketicinae</taxon>
        <taxon>Eumeta</taxon>
    </lineage>
</organism>
<dbReference type="AlphaFoldDB" id="A0A4C1X5C5"/>
<evidence type="ECO:0000313" key="3">
    <source>
        <dbReference type="Proteomes" id="UP000299102"/>
    </source>
</evidence>
<evidence type="ECO:0000256" key="1">
    <source>
        <dbReference type="SAM" id="MobiDB-lite"/>
    </source>
</evidence>
<evidence type="ECO:0000313" key="2">
    <source>
        <dbReference type="EMBL" id="GBP57405.1"/>
    </source>
</evidence>
<dbReference type="EMBL" id="BGZK01000715">
    <property type="protein sequence ID" value="GBP57405.1"/>
    <property type="molecule type" value="Genomic_DNA"/>
</dbReference>
<dbReference type="Proteomes" id="UP000299102">
    <property type="component" value="Unassembled WGS sequence"/>
</dbReference>